<dbReference type="Proteomes" id="UP000251889">
    <property type="component" value="Unassembled WGS sequence"/>
</dbReference>
<dbReference type="Pfam" id="PF07609">
    <property type="entry name" value="DUF1572"/>
    <property type="match status" value="1"/>
</dbReference>
<keyword evidence="2" id="KW-1185">Reference proteome</keyword>
<evidence type="ECO:0008006" key="3">
    <source>
        <dbReference type="Google" id="ProtNLM"/>
    </source>
</evidence>
<proteinExistence type="predicted"/>
<evidence type="ECO:0000313" key="2">
    <source>
        <dbReference type="Proteomes" id="UP000251889"/>
    </source>
</evidence>
<dbReference type="SUPFAM" id="SSF109854">
    <property type="entry name" value="DinB/YfiT-like putative metalloenzymes"/>
    <property type="match status" value="1"/>
</dbReference>
<name>A0A364Y7U8_9BACT</name>
<dbReference type="AlphaFoldDB" id="A0A364Y7U8"/>
<comment type="caution">
    <text evidence="1">The sequence shown here is derived from an EMBL/GenBank/DDBJ whole genome shotgun (WGS) entry which is preliminary data.</text>
</comment>
<organism evidence="1 2">
    <name type="scientific">Pseudochryseolinea flava</name>
    <dbReference type="NCBI Taxonomy" id="2059302"/>
    <lineage>
        <taxon>Bacteria</taxon>
        <taxon>Pseudomonadati</taxon>
        <taxon>Bacteroidota</taxon>
        <taxon>Cytophagia</taxon>
        <taxon>Cytophagales</taxon>
        <taxon>Fulvivirgaceae</taxon>
        <taxon>Pseudochryseolinea</taxon>
    </lineage>
</organism>
<protein>
    <recommendedName>
        <fullName evidence="3">DUF1572 domain-containing protein</fullName>
    </recommendedName>
</protein>
<accession>A0A364Y7U8</accession>
<evidence type="ECO:0000313" key="1">
    <source>
        <dbReference type="EMBL" id="RAW03194.1"/>
    </source>
</evidence>
<reference evidence="1 2" key="1">
    <citation type="submission" date="2018-06" db="EMBL/GenBank/DDBJ databases">
        <title>Chryseolinea flavus sp. nov., a member of the phylum Bacteroidetes isolated from soil.</title>
        <authorList>
            <person name="Li Y."/>
            <person name="Wang J."/>
        </authorList>
    </citation>
    <scope>NUCLEOTIDE SEQUENCE [LARGE SCALE GENOMIC DNA]</scope>
    <source>
        <strain evidence="1 2">SDU1-6</strain>
    </source>
</reference>
<sequence>MNENFLTSTRKLFLYYKSLGDKAIAQVNDQQINWRPNEVSNSIALIVPHLSGNMISRFTDFLTSDGEKPWRNREEEFEKAFSTKSEMLVAWENGWRVLLDALANLKGPDLDKVVFIRNEGHTVLDALQRQLAHYPHHVGQIVYLAKMLKEREWQSLSIPKGESASYNAEKFSEDKGMRHFTDKA</sequence>
<dbReference type="InterPro" id="IPR011466">
    <property type="entry name" value="DUF1572"/>
</dbReference>
<gene>
    <name evidence="1" type="ORF">DQQ10_03645</name>
</gene>
<dbReference type="RefSeq" id="WP_112745409.1">
    <property type="nucleotide sequence ID" value="NZ_QMFY01000001.1"/>
</dbReference>
<dbReference type="InterPro" id="IPR034660">
    <property type="entry name" value="DinB/YfiT-like"/>
</dbReference>
<dbReference type="EMBL" id="QMFY01000001">
    <property type="protein sequence ID" value="RAW03194.1"/>
    <property type="molecule type" value="Genomic_DNA"/>
</dbReference>
<dbReference type="Gene3D" id="1.20.120.450">
    <property type="entry name" value="dinb family like domain"/>
    <property type="match status" value="1"/>
</dbReference>
<dbReference type="OrthoDB" id="68731at2"/>